<reference evidence="5 6" key="1">
    <citation type="submission" date="2019-02" db="EMBL/GenBank/DDBJ databases">
        <title>Kribbella capetownensis sp. nov. and Kribbella speibonae sp. nov., isolated from soil.</title>
        <authorList>
            <person name="Curtis S.M."/>
            <person name="Norton I."/>
            <person name="Everest G.J."/>
            <person name="Meyers P.R."/>
        </authorList>
    </citation>
    <scope>NUCLEOTIDE SEQUENCE [LARGE SCALE GENOMIC DNA]</scope>
    <source>
        <strain evidence="5 6">YM53</strain>
    </source>
</reference>
<evidence type="ECO:0000313" key="5">
    <source>
        <dbReference type="EMBL" id="TCC49734.1"/>
    </source>
</evidence>
<comment type="caution">
    <text evidence="5">The sequence shown here is derived from an EMBL/GenBank/DDBJ whole genome shotgun (WGS) entry which is preliminary data.</text>
</comment>
<dbReference type="GO" id="GO:0004791">
    <property type="term" value="F:thioredoxin-disulfide reductase (NADPH) activity"/>
    <property type="evidence" value="ECO:0007669"/>
    <property type="project" value="UniProtKB-EC"/>
</dbReference>
<dbReference type="SUPFAM" id="SSF51905">
    <property type="entry name" value="FAD/NAD(P)-binding domain"/>
    <property type="match status" value="1"/>
</dbReference>
<dbReference type="OrthoDB" id="109585at2"/>
<evidence type="ECO:0000256" key="1">
    <source>
        <dbReference type="ARBA" id="ARBA00022630"/>
    </source>
</evidence>
<dbReference type="EMBL" id="SJKD01000003">
    <property type="protein sequence ID" value="TCC49734.1"/>
    <property type="molecule type" value="Genomic_DNA"/>
</dbReference>
<gene>
    <name evidence="5" type="ORF">E0H75_15515</name>
</gene>
<keyword evidence="6" id="KW-1185">Reference proteome</keyword>
<feature type="domain" description="FAD/NAD(P)-binding" evidence="4">
    <location>
        <begin position="255"/>
        <end position="562"/>
    </location>
</feature>
<evidence type="ECO:0000259" key="4">
    <source>
        <dbReference type="Pfam" id="PF07992"/>
    </source>
</evidence>
<dbReference type="InterPro" id="IPR036188">
    <property type="entry name" value="FAD/NAD-bd_sf"/>
</dbReference>
<dbReference type="Gene3D" id="3.50.50.60">
    <property type="entry name" value="FAD/NAD(P)-binding domain"/>
    <property type="match status" value="2"/>
</dbReference>
<dbReference type="RefSeq" id="WP_131514258.1">
    <property type="nucleotide sequence ID" value="NZ_SJKD01000003.1"/>
</dbReference>
<dbReference type="InterPro" id="IPR023753">
    <property type="entry name" value="FAD/NAD-binding_dom"/>
</dbReference>
<dbReference type="AlphaFoldDB" id="A0A4R0JU91"/>
<dbReference type="PANTHER" id="PTHR48105">
    <property type="entry name" value="THIOREDOXIN REDUCTASE 1-RELATED-RELATED"/>
    <property type="match status" value="1"/>
</dbReference>
<dbReference type="Proteomes" id="UP000293342">
    <property type="component" value="Unassembled WGS sequence"/>
</dbReference>
<sequence>MGGEPGGHFGRREAKLREARPLLLVVDADPERLERCETELERGFGVDYRVRGESTTAAALTCLQLAHDLQHRVAVVMVDNALPDNERAEILAASRTLHPDARRALLIEWGAWATRSTASAILTAMSVGDINYYVLKPWIAQDELFHRTVAEFVQEWSRYEVANLREVVVIASDHSVRGQAVRSLLARNGIPSAFRVSGSVPANAVLEWIGEPDPGDSVLVWMPAVGGKVLRDPTDVEIAEAWGVSTTLADGEDSFDLLVIGAGPGGLAAAVYASSEGLRTLVVEREAIGGQAGTSSLIRNYLGFSRGIRGSELAQRGYQQAWVFGAHFVLMRSIDRIEQRDGHFVAEIGDVGQVTARAVILATGVAYRRLDVPELEQLMGTGVYYGASVSEAHGLKDRDACVVGGGNSAGQAVLHLARYCKLVTLVIRGKDLVASMSKYLIDAVDAAPNVVVRSWSEVVGGGGDGRLQWVTLRDRTSGGEERLDVDGLFVMIGAVPGTHWLPDEVGRDERGFVLTGSDAAADPGWAEDRPPQPYETTMPGVFAIGDVRSGSVKRVASAVGEGSVVVSQVHTHLKVSEDA</sequence>
<protein>
    <submittedName>
        <fullName evidence="5">FAD-dependent oxidoreductase</fullName>
    </submittedName>
</protein>
<comment type="catalytic activity">
    <reaction evidence="3">
        <text>[thioredoxin]-dithiol + NADP(+) = [thioredoxin]-disulfide + NADPH + H(+)</text>
        <dbReference type="Rhea" id="RHEA:20345"/>
        <dbReference type="Rhea" id="RHEA-COMP:10698"/>
        <dbReference type="Rhea" id="RHEA-COMP:10700"/>
        <dbReference type="ChEBI" id="CHEBI:15378"/>
        <dbReference type="ChEBI" id="CHEBI:29950"/>
        <dbReference type="ChEBI" id="CHEBI:50058"/>
        <dbReference type="ChEBI" id="CHEBI:57783"/>
        <dbReference type="ChEBI" id="CHEBI:58349"/>
        <dbReference type="EC" id="1.8.1.9"/>
    </reaction>
</comment>
<proteinExistence type="predicted"/>
<dbReference type="Gene3D" id="3.40.50.2300">
    <property type="match status" value="1"/>
</dbReference>
<accession>A0A4R0JU91</accession>
<dbReference type="InterPro" id="IPR050097">
    <property type="entry name" value="Ferredoxin-NADP_redctase_2"/>
</dbReference>
<dbReference type="PRINTS" id="PR00469">
    <property type="entry name" value="PNDRDTASEII"/>
</dbReference>
<keyword evidence="1" id="KW-0285">Flavoprotein</keyword>
<dbReference type="Pfam" id="PF07992">
    <property type="entry name" value="Pyr_redox_2"/>
    <property type="match status" value="1"/>
</dbReference>
<dbReference type="PRINTS" id="PR00368">
    <property type="entry name" value="FADPNR"/>
</dbReference>
<evidence type="ECO:0000256" key="3">
    <source>
        <dbReference type="ARBA" id="ARBA00048132"/>
    </source>
</evidence>
<organism evidence="5 6">
    <name type="scientific">Kribbella capetownensis</name>
    <dbReference type="NCBI Taxonomy" id="1572659"/>
    <lineage>
        <taxon>Bacteria</taxon>
        <taxon>Bacillati</taxon>
        <taxon>Actinomycetota</taxon>
        <taxon>Actinomycetes</taxon>
        <taxon>Propionibacteriales</taxon>
        <taxon>Kribbellaceae</taxon>
        <taxon>Kribbella</taxon>
    </lineage>
</organism>
<evidence type="ECO:0000256" key="2">
    <source>
        <dbReference type="ARBA" id="ARBA00023002"/>
    </source>
</evidence>
<name>A0A4R0JU91_9ACTN</name>
<evidence type="ECO:0000313" key="6">
    <source>
        <dbReference type="Proteomes" id="UP000293342"/>
    </source>
</evidence>
<keyword evidence="2" id="KW-0560">Oxidoreductase</keyword>